<dbReference type="PANTHER" id="PTHR43465">
    <property type="entry name" value="DUF1680 DOMAIN PROTEIN (AFU_ORTHOLOGUE AFUA_1G08910)"/>
    <property type="match status" value="1"/>
</dbReference>
<accession>M5U595</accession>
<dbReference type="InterPro" id="IPR049174">
    <property type="entry name" value="Beta-AFase-like"/>
</dbReference>
<sequence>MIDTSNSPHVKLKSIGIGECQWTEGFWAEKFRQCEQVMVPYMGSLLKGDIGHGYNNFKIAAGLQEGQHHGFAWHDGDFFKWMEACVYVYAINQDQAIVDELNEIIQVIAKAQEDDGYLHTNIQIDGIAHFSNRKYHEMYNCGHLYTAACVHHRVTGATNFLNIAIKNADLLYKLFQPQPKELCRFGFNQSQIMGLTELYRTTRDKRYLELAEIFINNRGKSDVVEDPSTEGYPIGDMVQERVPLREETEAVGHAVLAMYYYAGAADVYAETGEQALIDALDRLWDNVANQKMYVTGAVGQAHFGASTRRDKIEEGFLDAYLMPNATAYNETCANIANAMFNYRLLGIKGDSKYADIMELVAYNSALVGISADGKHYFYANPLRYNDGQREYQDNRDCTESANRESYIECFCCPPNLVRTIAKLSGWAYSLTDNGVAVNLYGGNRLATELTDGSAIELRQESDYPWDGEIKITLDACKNDPFEIWMRIPDWAVNATLRVNGVDAGVATHPGQFAILERAWKAGDTIELSLPMDATLMKGHPLIEETRNQTAIKVGPLVYCLESPDLPEGVRTLDVYVPSDIQFEKQNDPDVLSGITTLTGNVQIKSDERSNMYGPLGSPQWKSMPVRFVPYYAWSNRGTAEMTVWLPIVWK</sequence>
<dbReference type="EMBL" id="ANOH01000388">
    <property type="protein sequence ID" value="EMI53031.1"/>
    <property type="molecule type" value="Genomic_DNA"/>
</dbReference>
<dbReference type="Pfam" id="PF20737">
    <property type="entry name" value="Glyco_hydro127C"/>
    <property type="match status" value="1"/>
</dbReference>
<evidence type="ECO:0000259" key="2">
    <source>
        <dbReference type="Pfam" id="PF20736"/>
    </source>
</evidence>
<dbReference type="PANTHER" id="PTHR43465:SF1">
    <property type="entry name" value="NON-REDUCING END BETA-L-ARABINOFURANOSIDASE"/>
    <property type="match status" value="1"/>
</dbReference>
<dbReference type="InterPro" id="IPR012878">
    <property type="entry name" value="Beta-AFase-like_GH127_cat"/>
</dbReference>
<proteinExistence type="predicted"/>
<dbReference type="InterPro" id="IPR049049">
    <property type="entry name" value="Beta-AFase-like_GH127_C"/>
</dbReference>
<dbReference type="InterPro" id="IPR008928">
    <property type="entry name" value="6-hairpin_glycosidase_sf"/>
</dbReference>
<dbReference type="InterPro" id="IPR049046">
    <property type="entry name" value="Beta-AFase-like_GH127_middle"/>
</dbReference>
<dbReference type="SUPFAM" id="SSF48208">
    <property type="entry name" value="Six-hairpin glycosidases"/>
    <property type="match status" value="1"/>
</dbReference>
<dbReference type="AlphaFoldDB" id="M5U595"/>
<name>M5U595_9BACT</name>
<evidence type="ECO:0000259" key="1">
    <source>
        <dbReference type="Pfam" id="PF07944"/>
    </source>
</evidence>
<organism evidence="4 5">
    <name type="scientific">Rhodopirellula sallentina SM41</name>
    <dbReference type="NCBI Taxonomy" id="1263870"/>
    <lineage>
        <taxon>Bacteria</taxon>
        <taxon>Pseudomonadati</taxon>
        <taxon>Planctomycetota</taxon>
        <taxon>Planctomycetia</taxon>
        <taxon>Pirellulales</taxon>
        <taxon>Pirellulaceae</taxon>
        <taxon>Rhodopirellula</taxon>
    </lineage>
</organism>
<feature type="domain" description="Non-reducing end beta-L-arabinofuranosidase-like GH127 catalytic" evidence="1">
    <location>
        <begin position="21"/>
        <end position="424"/>
    </location>
</feature>
<comment type="caution">
    <text evidence="4">The sequence shown here is derived from an EMBL/GenBank/DDBJ whole genome shotgun (WGS) entry which is preliminary data.</text>
</comment>
<evidence type="ECO:0000259" key="3">
    <source>
        <dbReference type="Pfam" id="PF20737"/>
    </source>
</evidence>
<keyword evidence="5" id="KW-1185">Reference proteome</keyword>
<dbReference type="Pfam" id="PF20736">
    <property type="entry name" value="Glyco_hydro127M"/>
    <property type="match status" value="1"/>
</dbReference>
<dbReference type="Gene3D" id="1.50.10.20">
    <property type="match status" value="1"/>
</dbReference>
<dbReference type="PATRIC" id="fig|1263870.3.peg.5853"/>
<reference evidence="4 5" key="1">
    <citation type="journal article" date="2013" name="Mar. Genomics">
        <title>Expression of sulfatases in Rhodopirellula baltica and the diversity of sulfatases in the genus Rhodopirellula.</title>
        <authorList>
            <person name="Wegner C.E."/>
            <person name="Richter-Heitmann T."/>
            <person name="Klindworth A."/>
            <person name="Klockow C."/>
            <person name="Richter M."/>
            <person name="Achstetter T."/>
            <person name="Glockner F.O."/>
            <person name="Harder J."/>
        </authorList>
    </citation>
    <scope>NUCLEOTIDE SEQUENCE [LARGE SCALE GENOMIC DNA]</scope>
    <source>
        <strain evidence="4 5">SM41</strain>
    </source>
</reference>
<dbReference type="Pfam" id="PF07944">
    <property type="entry name" value="Beta-AFase-like_GH127_cat"/>
    <property type="match status" value="1"/>
</dbReference>
<dbReference type="OrthoDB" id="9757939at2"/>
<protein>
    <submittedName>
        <fullName evidence="4">Protein containing DUF1680</fullName>
    </submittedName>
</protein>
<feature type="domain" description="Non-reducing end beta-L-arabinofuranosidase-like GH127 C-terminal" evidence="3">
    <location>
        <begin position="535"/>
        <end position="646"/>
    </location>
</feature>
<dbReference type="GO" id="GO:0005975">
    <property type="term" value="P:carbohydrate metabolic process"/>
    <property type="evidence" value="ECO:0007669"/>
    <property type="project" value="InterPro"/>
</dbReference>
<dbReference type="RefSeq" id="WP_008686521.1">
    <property type="nucleotide sequence ID" value="NZ_ANOH01000388.1"/>
</dbReference>
<feature type="domain" description="Non-reducing end beta-L-arabinofuranosidase-like GH127 middle" evidence="2">
    <location>
        <begin position="435"/>
        <end position="531"/>
    </location>
</feature>
<evidence type="ECO:0000313" key="5">
    <source>
        <dbReference type="Proteomes" id="UP000011885"/>
    </source>
</evidence>
<dbReference type="Proteomes" id="UP000011885">
    <property type="component" value="Unassembled WGS sequence"/>
</dbReference>
<gene>
    <name evidence="4" type="ORF">RSSM_05529</name>
</gene>
<evidence type="ECO:0000313" key="4">
    <source>
        <dbReference type="EMBL" id="EMI53031.1"/>
    </source>
</evidence>